<evidence type="ECO:0000313" key="2">
    <source>
        <dbReference type="Proteomes" id="UP001055879"/>
    </source>
</evidence>
<gene>
    <name evidence="1" type="ORF">L6452_37158</name>
</gene>
<evidence type="ECO:0000313" key="1">
    <source>
        <dbReference type="EMBL" id="KAI3677886.1"/>
    </source>
</evidence>
<comment type="caution">
    <text evidence="1">The sequence shown here is derived from an EMBL/GenBank/DDBJ whole genome shotgun (WGS) entry which is preliminary data.</text>
</comment>
<dbReference type="EMBL" id="CM042060">
    <property type="protein sequence ID" value="KAI3677886.1"/>
    <property type="molecule type" value="Genomic_DNA"/>
</dbReference>
<reference evidence="2" key="1">
    <citation type="journal article" date="2022" name="Mol. Ecol. Resour.">
        <title>The genomes of chicory, endive, great burdock and yacon provide insights into Asteraceae palaeo-polyploidization history and plant inulin production.</title>
        <authorList>
            <person name="Fan W."/>
            <person name="Wang S."/>
            <person name="Wang H."/>
            <person name="Wang A."/>
            <person name="Jiang F."/>
            <person name="Liu H."/>
            <person name="Zhao H."/>
            <person name="Xu D."/>
            <person name="Zhang Y."/>
        </authorList>
    </citation>
    <scope>NUCLEOTIDE SEQUENCE [LARGE SCALE GENOMIC DNA]</scope>
    <source>
        <strain evidence="2">cv. Niubang</strain>
    </source>
</reference>
<organism evidence="1 2">
    <name type="scientific">Arctium lappa</name>
    <name type="common">Greater burdock</name>
    <name type="synonym">Lappa major</name>
    <dbReference type="NCBI Taxonomy" id="4217"/>
    <lineage>
        <taxon>Eukaryota</taxon>
        <taxon>Viridiplantae</taxon>
        <taxon>Streptophyta</taxon>
        <taxon>Embryophyta</taxon>
        <taxon>Tracheophyta</taxon>
        <taxon>Spermatophyta</taxon>
        <taxon>Magnoliopsida</taxon>
        <taxon>eudicotyledons</taxon>
        <taxon>Gunneridae</taxon>
        <taxon>Pentapetalae</taxon>
        <taxon>asterids</taxon>
        <taxon>campanulids</taxon>
        <taxon>Asterales</taxon>
        <taxon>Asteraceae</taxon>
        <taxon>Carduoideae</taxon>
        <taxon>Cardueae</taxon>
        <taxon>Arctiinae</taxon>
        <taxon>Arctium</taxon>
    </lineage>
</organism>
<name>A0ACB8Y267_ARCLA</name>
<keyword evidence="2" id="KW-1185">Reference proteome</keyword>
<dbReference type="Proteomes" id="UP001055879">
    <property type="component" value="Linkage Group LG14"/>
</dbReference>
<proteinExistence type="predicted"/>
<reference evidence="1 2" key="2">
    <citation type="journal article" date="2022" name="Mol. Ecol. Resour.">
        <title>The genomes of chicory, endive, great burdock and yacon provide insights into Asteraceae paleo-polyploidization history and plant inulin production.</title>
        <authorList>
            <person name="Fan W."/>
            <person name="Wang S."/>
            <person name="Wang H."/>
            <person name="Wang A."/>
            <person name="Jiang F."/>
            <person name="Liu H."/>
            <person name="Zhao H."/>
            <person name="Xu D."/>
            <person name="Zhang Y."/>
        </authorList>
    </citation>
    <scope>NUCLEOTIDE SEQUENCE [LARGE SCALE GENOMIC DNA]</scope>
    <source>
        <strain evidence="2">cv. Niubang</strain>
    </source>
</reference>
<accession>A0ACB8Y267</accession>
<sequence>MDSAHRPTAEVVVVMLPFVAHRTGKQFPADLQILNRLPSQDGCLSPEFQEFVKLQLGHDGFHVGTLLDSSRAIEGEYIEYLEKEEEMKNDKNKKKLWALGLINSGQQTLVTVSENRHECLQWLDLQPLVRSFMCRLGPRRPLATDRLKSWQSGYREASKGFYGWLESRTKGMCLSMRLR</sequence>
<protein>
    <submittedName>
        <fullName evidence="1">Uncharacterized protein</fullName>
    </submittedName>
</protein>